<dbReference type="STRING" id="35608.A0A2U1KLR8"/>
<reference evidence="3 4" key="1">
    <citation type="journal article" date="2018" name="Mol. Plant">
        <title>The genome of Artemisia annua provides insight into the evolution of Asteraceae family and artemisinin biosynthesis.</title>
        <authorList>
            <person name="Shen Q."/>
            <person name="Zhang L."/>
            <person name="Liao Z."/>
            <person name="Wang S."/>
            <person name="Yan T."/>
            <person name="Shi P."/>
            <person name="Liu M."/>
            <person name="Fu X."/>
            <person name="Pan Q."/>
            <person name="Wang Y."/>
            <person name="Lv Z."/>
            <person name="Lu X."/>
            <person name="Zhang F."/>
            <person name="Jiang W."/>
            <person name="Ma Y."/>
            <person name="Chen M."/>
            <person name="Hao X."/>
            <person name="Li L."/>
            <person name="Tang Y."/>
            <person name="Lv G."/>
            <person name="Zhou Y."/>
            <person name="Sun X."/>
            <person name="Brodelius P.E."/>
            <person name="Rose J.K.C."/>
            <person name="Tang K."/>
        </authorList>
    </citation>
    <scope>NUCLEOTIDE SEQUENCE [LARGE SCALE GENOMIC DNA]</scope>
    <source>
        <strain evidence="4">cv. Huhao1</strain>
        <tissue evidence="3">Leaf</tissue>
    </source>
</reference>
<sequence>MLEFTYELISVAATNPHFIFLFCNVIIVILILVSLEPNSNSTYEHTPTPIPPPQQPLPAKENKSFKSATQTKPPQECTNNVLINTQTKPLQECTTNVLTDTQEKPPQECTTSVLIDTQTKPLQERTTNVFIDVEKVSYDCNLSVEEDNEESHDDELRRRVEEFIDKINKGWKAEKLSLVNGSLSNQGHYI</sequence>
<name>A0A2U1KLR8_ARTAN</name>
<dbReference type="PANTHER" id="PTHR36595:SF1">
    <property type="entry name" value="TRANSMEMBRANE PROTEIN"/>
    <property type="match status" value="1"/>
</dbReference>
<feature type="region of interest" description="Disordered" evidence="1">
    <location>
        <begin position="41"/>
        <end position="74"/>
    </location>
</feature>
<feature type="transmembrane region" description="Helical" evidence="2">
    <location>
        <begin position="17"/>
        <end position="35"/>
    </location>
</feature>
<evidence type="ECO:0000313" key="3">
    <source>
        <dbReference type="EMBL" id="PWA37652.1"/>
    </source>
</evidence>
<dbReference type="EMBL" id="PKPP01016492">
    <property type="protein sequence ID" value="PWA37652.1"/>
    <property type="molecule type" value="Genomic_DNA"/>
</dbReference>
<keyword evidence="2" id="KW-0812">Transmembrane</keyword>
<dbReference type="AlphaFoldDB" id="A0A2U1KLR8"/>
<evidence type="ECO:0000256" key="1">
    <source>
        <dbReference type="SAM" id="MobiDB-lite"/>
    </source>
</evidence>
<proteinExistence type="predicted"/>
<organism evidence="3 4">
    <name type="scientific">Artemisia annua</name>
    <name type="common">Sweet wormwood</name>
    <dbReference type="NCBI Taxonomy" id="35608"/>
    <lineage>
        <taxon>Eukaryota</taxon>
        <taxon>Viridiplantae</taxon>
        <taxon>Streptophyta</taxon>
        <taxon>Embryophyta</taxon>
        <taxon>Tracheophyta</taxon>
        <taxon>Spermatophyta</taxon>
        <taxon>Magnoliopsida</taxon>
        <taxon>eudicotyledons</taxon>
        <taxon>Gunneridae</taxon>
        <taxon>Pentapetalae</taxon>
        <taxon>asterids</taxon>
        <taxon>campanulids</taxon>
        <taxon>Asterales</taxon>
        <taxon>Asteraceae</taxon>
        <taxon>Asteroideae</taxon>
        <taxon>Anthemideae</taxon>
        <taxon>Artemisiinae</taxon>
        <taxon>Artemisia</taxon>
    </lineage>
</organism>
<feature type="compositionally biased region" description="Polar residues" evidence="1">
    <location>
        <begin position="65"/>
        <end position="74"/>
    </location>
</feature>
<keyword evidence="2" id="KW-1133">Transmembrane helix</keyword>
<dbReference type="PANTHER" id="PTHR36595">
    <property type="entry name" value="TRANSMEMBRANE PROTEIN"/>
    <property type="match status" value="1"/>
</dbReference>
<accession>A0A2U1KLR8</accession>
<protein>
    <submittedName>
        <fullName evidence="3">Uncharacterized protein</fullName>
    </submittedName>
</protein>
<keyword evidence="2" id="KW-0472">Membrane</keyword>
<gene>
    <name evidence="3" type="ORF">CTI12_AA588270</name>
</gene>
<dbReference type="OrthoDB" id="1110706at2759"/>
<evidence type="ECO:0000313" key="4">
    <source>
        <dbReference type="Proteomes" id="UP000245207"/>
    </source>
</evidence>
<keyword evidence="4" id="KW-1185">Reference proteome</keyword>
<dbReference type="Proteomes" id="UP000245207">
    <property type="component" value="Unassembled WGS sequence"/>
</dbReference>
<evidence type="ECO:0000256" key="2">
    <source>
        <dbReference type="SAM" id="Phobius"/>
    </source>
</evidence>
<comment type="caution">
    <text evidence="3">The sequence shown here is derived from an EMBL/GenBank/DDBJ whole genome shotgun (WGS) entry which is preliminary data.</text>
</comment>